<proteinExistence type="predicted"/>
<dbReference type="STRING" id="652787.SAMN05216490_3146"/>
<protein>
    <submittedName>
        <fullName evidence="1">Uncharacterized protein</fullName>
    </submittedName>
</protein>
<keyword evidence="2" id="KW-1185">Reference proteome</keyword>
<evidence type="ECO:0000313" key="2">
    <source>
        <dbReference type="Proteomes" id="UP000199679"/>
    </source>
</evidence>
<name>A0A1H1ZK76_MUCMA</name>
<sequence>MAFFEFCNPEGKHLNDGPLHYLYKSFAQVVLQENISRDIIFLQTLPSQRQDMHNHVAYQVPGNCLLPIHSRH</sequence>
<accession>A0A1H1ZK76</accession>
<dbReference type="EMBL" id="LT629740">
    <property type="protein sequence ID" value="SDT34128.1"/>
    <property type="molecule type" value="Genomic_DNA"/>
</dbReference>
<evidence type="ECO:0000313" key="1">
    <source>
        <dbReference type="EMBL" id="SDT34128.1"/>
    </source>
</evidence>
<dbReference type="Proteomes" id="UP000199679">
    <property type="component" value="Chromosome I"/>
</dbReference>
<gene>
    <name evidence="1" type="ORF">SAMN05216490_3146</name>
</gene>
<organism evidence="1 2">
    <name type="scientific">Mucilaginibacter mallensis</name>
    <dbReference type="NCBI Taxonomy" id="652787"/>
    <lineage>
        <taxon>Bacteria</taxon>
        <taxon>Pseudomonadati</taxon>
        <taxon>Bacteroidota</taxon>
        <taxon>Sphingobacteriia</taxon>
        <taxon>Sphingobacteriales</taxon>
        <taxon>Sphingobacteriaceae</taxon>
        <taxon>Mucilaginibacter</taxon>
    </lineage>
</organism>
<reference evidence="1 2" key="1">
    <citation type="submission" date="2016-10" db="EMBL/GenBank/DDBJ databases">
        <authorList>
            <person name="de Groot N.N."/>
        </authorList>
    </citation>
    <scope>NUCLEOTIDE SEQUENCE [LARGE SCALE GENOMIC DNA]</scope>
    <source>
        <strain evidence="1 2">MP1X4</strain>
    </source>
</reference>
<dbReference type="AlphaFoldDB" id="A0A1H1ZK76"/>